<dbReference type="GO" id="GO:0030246">
    <property type="term" value="F:carbohydrate binding"/>
    <property type="evidence" value="ECO:0007669"/>
    <property type="project" value="InterPro"/>
</dbReference>
<gene>
    <name evidence="7" type="ORF">FHS94_003156</name>
</gene>
<keyword evidence="2 7" id="KW-0326">Glycosidase</keyword>
<comment type="caution">
    <text evidence="7">The sequence shown here is derived from an EMBL/GenBank/DDBJ whole genome shotgun (WGS) entry which is preliminary data.</text>
</comment>
<sequence length="649" mass="70507">MILAVALAAAAVPVTLASPDGHNQVTVAQDDQGRPTWSVSRNGEILIAPSPIALELTDDRIGYGMVREGEERRSGDDRYPIVAGNAATGGGAYREMVVHFREPAGARRQLDLVVRATDKGVAFRTVLPLQPATAAALVRVEETEFRFPQAWRCWGFNVGHTGSSHEGEFDPVDTTRVREHNLFDLPVLCQTGRSAFALAESDLGDFGGLYLTGRGDGGLGFRAKLSPALDDPRVAVRSRLGSPIRTPWRVVMLGDRAGDLVGSTLVSDLASPSRIADTSWIKPGLSAWDWWNGFSVHGKTDQGTTTDTAKAYIDFAAAQGLPYALIDDGWYVGSGKAPLVLPGTDLTRPTDAFDLDAVLAHAKAKGVRIWLWVHWRALDAQLEEAMTFFEKKGVAGIKADFMDRDDQAIVAWYNRVLESAARHRLMVNFHGAFTPRGLNRTWPNFVTQEGVLGAEYNKWSSRITARHNVMLGYTRALVGPMDYTPGGFRNVAPAAFAFRNALPFVQTSRAHGLAMYIVYPSPVAMVSDSPDTYAASPAGLSFIRSVPTGWDETRFLDGEVGEHIAVARRKGARWYIGAMNGESARDVSLPLSFLGSGKFTASLWQDGDAPDQLRDDARRVSASDRLTLHLAASGGAVAVVEPTGMEKRR</sequence>
<dbReference type="InterPro" id="IPR013785">
    <property type="entry name" value="Aldolase_TIM"/>
</dbReference>
<evidence type="ECO:0000313" key="7">
    <source>
        <dbReference type="EMBL" id="MBB5716293.1"/>
    </source>
</evidence>
<dbReference type="SUPFAM" id="SSF51445">
    <property type="entry name" value="(Trans)glycosidases"/>
    <property type="match status" value="1"/>
</dbReference>
<feature type="domain" description="Glycosyl-hydrolase 97 C-terminal oligomerisation" evidence="6">
    <location>
        <begin position="550"/>
        <end position="639"/>
    </location>
</feature>
<dbReference type="Pfam" id="PF10566">
    <property type="entry name" value="Glyco_hydro_97"/>
    <property type="match status" value="1"/>
</dbReference>
<dbReference type="InterPro" id="IPR017853">
    <property type="entry name" value="GH"/>
</dbReference>
<dbReference type="GO" id="GO:0004558">
    <property type="term" value="F:alpha-1,4-glucosidase activity"/>
    <property type="evidence" value="ECO:0007669"/>
    <property type="project" value="UniProtKB-EC"/>
</dbReference>
<evidence type="ECO:0000313" key="8">
    <source>
        <dbReference type="Proteomes" id="UP000546200"/>
    </source>
</evidence>
<keyword evidence="1 7" id="KW-0378">Hydrolase</keyword>
<dbReference type="Gene3D" id="3.20.20.70">
    <property type="entry name" value="Aldolase class I"/>
    <property type="match status" value="1"/>
</dbReference>
<evidence type="ECO:0000259" key="4">
    <source>
        <dbReference type="Pfam" id="PF10566"/>
    </source>
</evidence>
<keyword evidence="3" id="KW-0732">Signal</keyword>
<evidence type="ECO:0000259" key="5">
    <source>
        <dbReference type="Pfam" id="PF14508"/>
    </source>
</evidence>
<dbReference type="Proteomes" id="UP000546200">
    <property type="component" value="Unassembled WGS sequence"/>
</dbReference>
<dbReference type="Gene3D" id="2.60.40.1180">
    <property type="entry name" value="Golgi alpha-mannosidase II"/>
    <property type="match status" value="1"/>
</dbReference>
<dbReference type="EMBL" id="JACIJK010000010">
    <property type="protein sequence ID" value="MBB5716293.1"/>
    <property type="molecule type" value="Genomic_DNA"/>
</dbReference>
<dbReference type="PANTHER" id="PTHR35803">
    <property type="entry name" value="GLUCAN 1,4-ALPHA-GLUCOSIDASE SUSB-RELATED"/>
    <property type="match status" value="1"/>
</dbReference>
<evidence type="ECO:0000256" key="2">
    <source>
        <dbReference type="ARBA" id="ARBA00023295"/>
    </source>
</evidence>
<feature type="domain" description="Glycosyl-hydrolase 97 catalytic" evidence="4">
    <location>
        <begin position="290"/>
        <end position="451"/>
    </location>
</feature>
<dbReference type="Gene3D" id="2.70.98.10">
    <property type="match status" value="1"/>
</dbReference>
<name>A0A7W9BFY1_9SPHN</name>
<feature type="signal peptide" evidence="3">
    <location>
        <begin position="1"/>
        <end position="17"/>
    </location>
</feature>
<dbReference type="InterPro" id="IPR052720">
    <property type="entry name" value="Glycosyl_hydrolase_97"/>
</dbReference>
<dbReference type="EC" id="3.2.1.20" evidence="7"/>
<keyword evidence="8" id="KW-1185">Reference proteome</keyword>
<feature type="chain" id="PRO_5030540692" evidence="3">
    <location>
        <begin position="18"/>
        <end position="649"/>
    </location>
</feature>
<dbReference type="RefSeq" id="WP_184059443.1">
    <property type="nucleotide sequence ID" value="NZ_JACIJK010000010.1"/>
</dbReference>
<reference evidence="7 8" key="1">
    <citation type="submission" date="2020-08" db="EMBL/GenBank/DDBJ databases">
        <title>Genomic Encyclopedia of Type Strains, Phase IV (KMG-IV): sequencing the most valuable type-strain genomes for metagenomic binning, comparative biology and taxonomic classification.</title>
        <authorList>
            <person name="Goeker M."/>
        </authorList>
    </citation>
    <scope>NUCLEOTIDE SEQUENCE [LARGE SCALE GENOMIC DNA]</scope>
    <source>
        <strain evidence="7 8">DSM 100044</strain>
    </source>
</reference>
<protein>
    <submittedName>
        <fullName evidence="7">Alpha-glucosidase</fullName>
        <ecNumber evidence="7">3.2.1.20</ecNumber>
    </submittedName>
</protein>
<dbReference type="InterPro" id="IPR019563">
    <property type="entry name" value="GH97_catalytic"/>
</dbReference>
<dbReference type="InterPro" id="IPR029483">
    <property type="entry name" value="GH97_C"/>
</dbReference>
<accession>A0A7W9BFY1</accession>
<organism evidence="7 8">
    <name type="scientific">Sphingomonas aerophila</name>
    <dbReference type="NCBI Taxonomy" id="1344948"/>
    <lineage>
        <taxon>Bacteria</taxon>
        <taxon>Pseudomonadati</taxon>
        <taxon>Pseudomonadota</taxon>
        <taxon>Alphaproteobacteria</taxon>
        <taxon>Sphingomonadales</taxon>
        <taxon>Sphingomonadaceae</taxon>
        <taxon>Sphingomonas</taxon>
    </lineage>
</organism>
<feature type="domain" description="Glycosyl-hydrolase 97 N-terminal" evidence="5">
    <location>
        <begin position="16"/>
        <end position="272"/>
    </location>
</feature>
<dbReference type="Pfam" id="PF14509">
    <property type="entry name" value="GH97_C"/>
    <property type="match status" value="1"/>
</dbReference>
<evidence type="ECO:0000256" key="3">
    <source>
        <dbReference type="SAM" id="SignalP"/>
    </source>
</evidence>
<evidence type="ECO:0000256" key="1">
    <source>
        <dbReference type="ARBA" id="ARBA00022801"/>
    </source>
</evidence>
<dbReference type="Pfam" id="PF14508">
    <property type="entry name" value="GH97_N"/>
    <property type="match status" value="1"/>
</dbReference>
<proteinExistence type="predicted"/>
<dbReference type="PANTHER" id="PTHR35803:SF2">
    <property type="entry name" value="RETAINING ALPHA-GALACTOSIDASE"/>
    <property type="match status" value="1"/>
</dbReference>
<evidence type="ECO:0000259" key="6">
    <source>
        <dbReference type="Pfam" id="PF14509"/>
    </source>
</evidence>
<dbReference type="InterPro" id="IPR029486">
    <property type="entry name" value="GH97_N"/>
</dbReference>
<dbReference type="AlphaFoldDB" id="A0A7W9BFY1"/>
<dbReference type="InterPro" id="IPR013780">
    <property type="entry name" value="Glyco_hydro_b"/>
</dbReference>
<dbReference type="InterPro" id="IPR014718">
    <property type="entry name" value="GH-type_carb-bd"/>
</dbReference>